<evidence type="ECO:0000313" key="1">
    <source>
        <dbReference type="EMBL" id="CAA7601308.1"/>
    </source>
</evidence>
<organism evidence="1">
    <name type="scientific">Acididesulfobacillus acetoxydans</name>
    <dbReference type="NCBI Taxonomy" id="1561005"/>
    <lineage>
        <taxon>Bacteria</taxon>
        <taxon>Bacillati</taxon>
        <taxon>Bacillota</taxon>
        <taxon>Clostridia</taxon>
        <taxon>Eubacteriales</taxon>
        <taxon>Peptococcaceae</taxon>
        <taxon>Acididesulfobacillus</taxon>
    </lineage>
</organism>
<reference evidence="2" key="1">
    <citation type="submission" date="2014-11" db="EMBL/GenBank/DDBJ databases">
        <authorList>
            <person name="Hornung B.V."/>
        </authorList>
    </citation>
    <scope>NUCLEOTIDE SEQUENCE</scope>
    <source>
        <strain evidence="2">INE</strain>
    </source>
</reference>
<dbReference type="Pfam" id="PF07100">
    <property type="entry name" value="ASRT"/>
    <property type="match status" value="1"/>
</dbReference>
<keyword evidence="3" id="KW-1185">Reference proteome</keyword>
<dbReference type="KEGG" id="aacx:DEACI_1974"/>
<protein>
    <submittedName>
        <fullName evidence="2">Sensory rhodopsin transducer</fullName>
    </submittedName>
</protein>
<dbReference type="Proteomes" id="UP000836597">
    <property type="component" value="Chromosome"/>
</dbReference>
<sequence>MLLLLTVEREGGESGMGKEGAKVWFIPDAYLPSSGSGAKYESHEAICVLNTSNINANLRLTFYYEDRDPLQDVLVNVGAKRSKHIRLDHPEELGGVRLRRDVPYSIRVESDAYVSLQYSRLDVTQPNYALMTTIPYFEG</sequence>
<dbReference type="SUPFAM" id="SSF89232">
    <property type="entry name" value="Hypothetical protein TM1070"/>
    <property type="match status" value="1"/>
</dbReference>
<evidence type="ECO:0000313" key="2">
    <source>
        <dbReference type="EMBL" id="CEJ08782.1"/>
    </source>
</evidence>
<gene>
    <name evidence="1" type="ORF">DEACI_1974</name>
    <name evidence="2" type="ORF">DEACI_3262</name>
</gene>
<dbReference type="AlphaFoldDB" id="A0A8S0W351"/>
<dbReference type="Proteomes" id="UP001071230">
    <property type="component" value="Unassembled WGS sequence"/>
</dbReference>
<evidence type="ECO:0000313" key="3">
    <source>
        <dbReference type="Proteomes" id="UP001071230"/>
    </source>
</evidence>
<proteinExistence type="predicted"/>
<dbReference type="InterPro" id="IPR009794">
    <property type="entry name" value="ASRT"/>
</dbReference>
<dbReference type="PIRSF" id="PIRSF008711">
    <property type="entry name" value="UCP008711"/>
    <property type="match status" value="1"/>
</dbReference>
<dbReference type="EMBL" id="LR746496">
    <property type="protein sequence ID" value="CAA7601308.1"/>
    <property type="molecule type" value="Genomic_DNA"/>
</dbReference>
<dbReference type="InterPro" id="IPR036698">
    <property type="entry name" value="TM1070-like_sf"/>
</dbReference>
<dbReference type="Gene3D" id="2.60.290.11">
    <property type="entry name" value="TM1070-like"/>
    <property type="match status" value="1"/>
</dbReference>
<dbReference type="EMBL" id="CDGJ01000095">
    <property type="protein sequence ID" value="CEJ08782.1"/>
    <property type="molecule type" value="Genomic_DNA"/>
</dbReference>
<name>A0A8S0W351_9FIRM</name>
<accession>A0A8S0W351</accession>
<reference evidence="1" key="2">
    <citation type="submission" date="2020-01" db="EMBL/GenBank/DDBJ databases">
        <authorList>
            <person name="Hornung B."/>
        </authorList>
    </citation>
    <scope>NUCLEOTIDE SEQUENCE</scope>
    <source>
        <strain evidence="1">PacBioINE</strain>
    </source>
</reference>